<dbReference type="AlphaFoldDB" id="A0AAE0KHH9"/>
<name>A0AAE0KHH9_9PEZI</name>
<gene>
    <name evidence="2" type="ORF">B0T24DRAFT_619303</name>
</gene>
<keyword evidence="1" id="KW-0472">Membrane</keyword>
<keyword evidence="1" id="KW-0812">Transmembrane</keyword>
<dbReference type="Proteomes" id="UP001287356">
    <property type="component" value="Unassembled WGS sequence"/>
</dbReference>
<keyword evidence="1" id="KW-1133">Transmembrane helix</keyword>
<reference evidence="2" key="2">
    <citation type="submission" date="2023-06" db="EMBL/GenBank/DDBJ databases">
        <authorList>
            <consortium name="Lawrence Berkeley National Laboratory"/>
            <person name="Haridas S."/>
            <person name="Hensen N."/>
            <person name="Bonometti L."/>
            <person name="Westerberg I."/>
            <person name="Brannstrom I.O."/>
            <person name="Guillou S."/>
            <person name="Cros-Aarteil S."/>
            <person name="Calhoun S."/>
            <person name="Kuo A."/>
            <person name="Mondo S."/>
            <person name="Pangilinan J."/>
            <person name="Riley R."/>
            <person name="Labutti K."/>
            <person name="Andreopoulos B."/>
            <person name="Lipzen A."/>
            <person name="Chen C."/>
            <person name="Yanf M."/>
            <person name="Daum C."/>
            <person name="Ng V."/>
            <person name="Clum A."/>
            <person name="Steindorff A."/>
            <person name="Ohm R."/>
            <person name="Martin F."/>
            <person name="Silar P."/>
            <person name="Natvig D."/>
            <person name="Lalanne C."/>
            <person name="Gautier V."/>
            <person name="Ament-Velasquez S.L."/>
            <person name="Kruys A."/>
            <person name="Hutchinson M.I."/>
            <person name="Powell A.J."/>
            <person name="Barry K."/>
            <person name="Miller A.N."/>
            <person name="Grigoriev I.V."/>
            <person name="Debuchy R."/>
            <person name="Gladieux P."/>
            <person name="Thoren M.H."/>
            <person name="Johannesson H."/>
        </authorList>
    </citation>
    <scope>NUCLEOTIDE SEQUENCE</scope>
    <source>
        <strain evidence="2">CBS 958.72</strain>
    </source>
</reference>
<protein>
    <submittedName>
        <fullName evidence="2">Uncharacterized protein</fullName>
    </submittedName>
</protein>
<comment type="caution">
    <text evidence="2">The sequence shown here is derived from an EMBL/GenBank/DDBJ whole genome shotgun (WGS) entry which is preliminary data.</text>
</comment>
<reference evidence="2" key="1">
    <citation type="journal article" date="2023" name="Mol. Phylogenet. Evol.">
        <title>Genome-scale phylogeny and comparative genomics of the fungal order Sordariales.</title>
        <authorList>
            <person name="Hensen N."/>
            <person name="Bonometti L."/>
            <person name="Westerberg I."/>
            <person name="Brannstrom I.O."/>
            <person name="Guillou S."/>
            <person name="Cros-Aarteil S."/>
            <person name="Calhoun S."/>
            <person name="Haridas S."/>
            <person name="Kuo A."/>
            <person name="Mondo S."/>
            <person name="Pangilinan J."/>
            <person name="Riley R."/>
            <person name="LaButti K."/>
            <person name="Andreopoulos B."/>
            <person name="Lipzen A."/>
            <person name="Chen C."/>
            <person name="Yan M."/>
            <person name="Daum C."/>
            <person name="Ng V."/>
            <person name="Clum A."/>
            <person name="Steindorff A."/>
            <person name="Ohm R.A."/>
            <person name="Martin F."/>
            <person name="Silar P."/>
            <person name="Natvig D.O."/>
            <person name="Lalanne C."/>
            <person name="Gautier V."/>
            <person name="Ament-Velasquez S.L."/>
            <person name="Kruys A."/>
            <person name="Hutchinson M.I."/>
            <person name="Powell A.J."/>
            <person name="Barry K."/>
            <person name="Miller A.N."/>
            <person name="Grigoriev I.V."/>
            <person name="Debuchy R."/>
            <person name="Gladieux P."/>
            <person name="Hiltunen Thoren M."/>
            <person name="Johannesson H."/>
        </authorList>
    </citation>
    <scope>NUCLEOTIDE SEQUENCE</scope>
    <source>
        <strain evidence="2">CBS 958.72</strain>
    </source>
</reference>
<evidence type="ECO:0000313" key="3">
    <source>
        <dbReference type="Proteomes" id="UP001287356"/>
    </source>
</evidence>
<evidence type="ECO:0000313" key="2">
    <source>
        <dbReference type="EMBL" id="KAK3376671.1"/>
    </source>
</evidence>
<organism evidence="2 3">
    <name type="scientific">Lasiosphaeria ovina</name>
    <dbReference type="NCBI Taxonomy" id="92902"/>
    <lineage>
        <taxon>Eukaryota</taxon>
        <taxon>Fungi</taxon>
        <taxon>Dikarya</taxon>
        <taxon>Ascomycota</taxon>
        <taxon>Pezizomycotina</taxon>
        <taxon>Sordariomycetes</taxon>
        <taxon>Sordariomycetidae</taxon>
        <taxon>Sordariales</taxon>
        <taxon>Lasiosphaeriaceae</taxon>
        <taxon>Lasiosphaeria</taxon>
    </lineage>
</organism>
<evidence type="ECO:0000256" key="1">
    <source>
        <dbReference type="SAM" id="Phobius"/>
    </source>
</evidence>
<proteinExistence type="predicted"/>
<dbReference type="EMBL" id="JAULSN010000003">
    <property type="protein sequence ID" value="KAK3376671.1"/>
    <property type="molecule type" value="Genomic_DNA"/>
</dbReference>
<feature type="transmembrane region" description="Helical" evidence="1">
    <location>
        <begin position="45"/>
        <end position="62"/>
    </location>
</feature>
<keyword evidence="3" id="KW-1185">Reference proteome</keyword>
<feature type="transmembrane region" description="Helical" evidence="1">
    <location>
        <begin position="20"/>
        <end position="39"/>
    </location>
</feature>
<accession>A0AAE0KHH9</accession>
<sequence length="88" mass="9813">MGAHLLFTPAAAILYHDSWYYRYILSFCFGMVWWGGRALWYGENGWYRCLCLLIGVCMVMAARAENTARGNKGHFVVGAAGANGGDVW</sequence>